<dbReference type="InterPro" id="IPR001041">
    <property type="entry name" value="2Fe-2S_ferredoxin-type"/>
</dbReference>
<evidence type="ECO:0000256" key="5">
    <source>
        <dbReference type="ARBA" id="ARBA00023014"/>
    </source>
</evidence>
<protein>
    <submittedName>
        <fullName evidence="7">Carbon-monoxide dehydrogenase small subunit/isoquinoline 1-oxidoreductase, alpha subunit</fullName>
    </submittedName>
</protein>
<keyword evidence="4" id="KW-0408">Iron</keyword>
<keyword evidence="2" id="KW-0479">Metal-binding</keyword>
<dbReference type="PANTHER" id="PTHR44379">
    <property type="entry name" value="OXIDOREDUCTASE WITH IRON-SULFUR SUBUNIT"/>
    <property type="match status" value="1"/>
</dbReference>
<sequence>MKLHINGHVYDIDVPETTSLLDTLRIYLKLTGSKYGCGEGVCGACRVLVDGHATPSCITPVASVQHKEVVTIEGLAKDGRLHPIQQAFLDEDAFQCAYCTSGMVISAVALKNRNPRPSRQEIIDAMQVNICRCCAYPRIMKAISNAQS</sequence>
<dbReference type="CDD" id="cd00207">
    <property type="entry name" value="fer2"/>
    <property type="match status" value="1"/>
</dbReference>
<dbReference type="PROSITE" id="PS51085">
    <property type="entry name" value="2FE2S_FER_2"/>
    <property type="match status" value="1"/>
</dbReference>
<dbReference type="EMBL" id="FNZR01000003">
    <property type="protein sequence ID" value="SEL13085.1"/>
    <property type="molecule type" value="Genomic_DNA"/>
</dbReference>
<evidence type="ECO:0000256" key="4">
    <source>
        <dbReference type="ARBA" id="ARBA00023004"/>
    </source>
</evidence>
<evidence type="ECO:0000256" key="1">
    <source>
        <dbReference type="ARBA" id="ARBA00022714"/>
    </source>
</evidence>
<reference evidence="8" key="1">
    <citation type="submission" date="2016-10" db="EMBL/GenBank/DDBJ databases">
        <authorList>
            <person name="Varghese N."/>
            <person name="Submissions S."/>
        </authorList>
    </citation>
    <scope>NUCLEOTIDE SEQUENCE [LARGE SCALE GENOMIC DNA]</scope>
    <source>
        <strain evidence="8">Jip14</strain>
    </source>
</reference>
<dbReference type="GO" id="GO:0046872">
    <property type="term" value="F:metal ion binding"/>
    <property type="evidence" value="ECO:0007669"/>
    <property type="project" value="UniProtKB-KW"/>
</dbReference>
<evidence type="ECO:0000256" key="2">
    <source>
        <dbReference type="ARBA" id="ARBA00022723"/>
    </source>
</evidence>
<evidence type="ECO:0000256" key="3">
    <source>
        <dbReference type="ARBA" id="ARBA00023002"/>
    </source>
</evidence>
<dbReference type="Proteomes" id="UP000198916">
    <property type="component" value="Unassembled WGS sequence"/>
</dbReference>
<evidence type="ECO:0000259" key="6">
    <source>
        <dbReference type="PROSITE" id="PS51085"/>
    </source>
</evidence>
<dbReference type="InterPro" id="IPR006058">
    <property type="entry name" value="2Fe2S_fd_BS"/>
</dbReference>
<keyword evidence="3" id="KW-0560">Oxidoreductase</keyword>
<proteinExistence type="predicted"/>
<dbReference type="Gene3D" id="1.10.150.120">
    <property type="entry name" value="[2Fe-2S]-binding domain"/>
    <property type="match status" value="1"/>
</dbReference>
<dbReference type="RefSeq" id="WP_090605188.1">
    <property type="nucleotide sequence ID" value="NZ_FNZR01000003.1"/>
</dbReference>
<accession>A0A1H7MQX0</accession>
<dbReference type="GO" id="GO:0016491">
    <property type="term" value="F:oxidoreductase activity"/>
    <property type="evidence" value="ECO:0007669"/>
    <property type="project" value="UniProtKB-KW"/>
</dbReference>
<evidence type="ECO:0000313" key="8">
    <source>
        <dbReference type="Proteomes" id="UP000198916"/>
    </source>
</evidence>
<dbReference type="InterPro" id="IPR012675">
    <property type="entry name" value="Beta-grasp_dom_sf"/>
</dbReference>
<gene>
    <name evidence="7" type="ORF">SAMN05421740_103595</name>
</gene>
<dbReference type="SUPFAM" id="SSF47741">
    <property type="entry name" value="CO dehydrogenase ISP C-domain like"/>
    <property type="match status" value="1"/>
</dbReference>
<dbReference type="PANTHER" id="PTHR44379:SF2">
    <property type="entry name" value="BLR6218 PROTEIN"/>
    <property type="match status" value="1"/>
</dbReference>
<dbReference type="STRING" id="332977.SAMN05421740_103595"/>
<keyword evidence="1" id="KW-0001">2Fe-2S</keyword>
<organism evidence="7 8">
    <name type="scientific">Parapedobacter koreensis</name>
    <dbReference type="NCBI Taxonomy" id="332977"/>
    <lineage>
        <taxon>Bacteria</taxon>
        <taxon>Pseudomonadati</taxon>
        <taxon>Bacteroidota</taxon>
        <taxon>Sphingobacteriia</taxon>
        <taxon>Sphingobacteriales</taxon>
        <taxon>Sphingobacteriaceae</taxon>
        <taxon>Parapedobacter</taxon>
    </lineage>
</organism>
<name>A0A1H7MQX0_9SPHI</name>
<dbReference type="OrthoDB" id="9796880at2"/>
<keyword evidence="8" id="KW-1185">Reference proteome</keyword>
<dbReference type="InterPro" id="IPR002888">
    <property type="entry name" value="2Fe-2S-bd"/>
</dbReference>
<evidence type="ECO:0000313" key="7">
    <source>
        <dbReference type="EMBL" id="SEL13085.1"/>
    </source>
</evidence>
<dbReference type="InterPro" id="IPR051452">
    <property type="entry name" value="Diverse_Oxidoreductases"/>
</dbReference>
<dbReference type="AlphaFoldDB" id="A0A1H7MQX0"/>
<dbReference type="Gene3D" id="3.10.20.30">
    <property type="match status" value="1"/>
</dbReference>
<keyword evidence="5" id="KW-0411">Iron-sulfur</keyword>
<dbReference type="PROSITE" id="PS00197">
    <property type="entry name" value="2FE2S_FER_1"/>
    <property type="match status" value="1"/>
</dbReference>
<dbReference type="Pfam" id="PF01799">
    <property type="entry name" value="Fer2_2"/>
    <property type="match status" value="1"/>
</dbReference>
<dbReference type="GO" id="GO:0051537">
    <property type="term" value="F:2 iron, 2 sulfur cluster binding"/>
    <property type="evidence" value="ECO:0007669"/>
    <property type="project" value="UniProtKB-KW"/>
</dbReference>
<feature type="domain" description="2Fe-2S ferredoxin-type" evidence="6">
    <location>
        <begin position="1"/>
        <end position="75"/>
    </location>
</feature>
<dbReference type="Pfam" id="PF00111">
    <property type="entry name" value="Fer2"/>
    <property type="match status" value="1"/>
</dbReference>
<dbReference type="InterPro" id="IPR036884">
    <property type="entry name" value="2Fe-2S-bd_dom_sf"/>
</dbReference>
<dbReference type="InterPro" id="IPR036010">
    <property type="entry name" value="2Fe-2S_ferredoxin-like_sf"/>
</dbReference>
<dbReference type="SUPFAM" id="SSF54292">
    <property type="entry name" value="2Fe-2S ferredoxin-like"/>
    <property type="match status" value="1"/>
</dbReference>